<dbReference type="GO" id="GO:0016740">
    <property type="term" value="F:transferase activity"/>
    <property type="evidence" value="ECO:0007669"/>
    <property type="project" value="UniProtKB-KW"/>
</dbReference>
<accession>A0A2G8LH35</accession>
<keyword evidence="8" id="KW-1185">Reference proteome</keyword>
<dbReference type="STRING" id="307972.A0A2G8LH35"/>
<dbReference type="EMBL" id="MRZV01000080">
    <property type="protein sequence ID" value="PIK59532.1"/>
    <property type="molecule type" value="Genomic_DNA"/>
</dbReference>
<keyword evidence="6" id="KW-0732">Signal</keyword>
<dbReference type="Proteomes" id="UP000230750">
    <property type="component" value="Unassembled WGS sequence"/>
</dbReference>
<reference evidence="7 8" key="1">
    <citation type="journal article" date="2017" name="PLoS Biol.">
        <title>The sea cucumber genome provides insights into morphological evolution and visceral regeneration.</title>
        <authorList>
            <person name="Zhang X."/>
            <person name="Sun L."/>
            <person name="Yuan J."/>
            <person name="Sun Y."/>
            <person name="Gao Y."/>
            <person name="Zhang L."/>
            <person name="Li S."/>
            <person name="Dai H."/>
            <person name="Hamel J.F."/>
            <person name="Liu C."/>
            <person name="Yu Y."/>
            <person name="Liu S."/>
            <person name="Lin W."/>
            <person name="Guo K."/>
            <person name="Jin S."/>
            <person name="Xu P."/>
            <person name="Storey K.B."/>
            <person name="Huan P."/>
            <person name="Zhang T."/>
            <person name="Zhou Y."/>
            <person name="Zhang J."/>
            <person name="Lin C."/>
            <person name="Li X."/>
            <person name="Xing L."/>
            <person name="Huo D."/>
            <person name="Sun M."/>
            <person name="Wang L."/>
            <person name="Mercier A."/>
            <person name="Li F."/>
            <person name="Yang H."/>
            <person name="Xiang J."/>
        </authorList>
    </citation>
    <scope>NUCLEOTIDE SEQUENCE [LARGE SCALE GENOMIC DNA]</scope>
    <source>
        <strain evidence="7">Shaxun</strain>
        <tissue evidence="7">Muscle</tissue>
    </source>
</reference>
<keyword evidence="3 7" id="KW-0378">Hydrolase</keyword>
<comment type="similarity">
    <text evidence="1">Belongs to the ADP-ribosyl cyclase family.</text>
</comment>
<evidence type="ECO:0000256" key="5">
    <source>
        <dbReference type="ARBA" id="ARBA00023157"/>
    </source>
</evidence>
<keyword evidence="4" id="KW-0520">NAD</keyword>
<dbReference type="Gene3D" id="3.40.50.720">
    <property type="entry name" value="NAD(P)-binding Rossmann-like Domain"/>
    <property type="match status" value="1"/>
</dbReference>
<dbReference type="CDD" id="cd04759">
    <property type="entry name" value="Rib_hydrolase"/>
    <property type="match status" value="1"/>
</dbReference>
<name>A0A2G8LH35_STIJA</name>
<organism evidence="7 8">
    <name type="scientific">Stichopus japonicus</name>
    <name type="common">Sea cucumber</name>
    <dbReference type="NCBI Taxonomy" id="307972"/>
    <lineage>
        <taxon>Eukaryota</taxon>
        <taxon>Metazoa</taxon>
        <taxon>Echinodermata</taxon>
        <taxon>Eleutherozoa</taxon>
        <taxon>Echinozoa</taxon>
        <taxon>Holothuroidea</taxon>
        <taxon>Aspidochirotacea</taxon>
        <taxon>Aspidochirotida</taxon>
        <taxon>Stichopodidae</taxon>
        <taxon>Apostichopus</taxon>
    </lineage>
</organism>
<evidence type="ECO:0000256" key="4">
    <source>
        <dbReference type="ARBA" id="ARBA00023027"/>
    </source>
</evidence>
<dbReference type="PANTHER" id="PTHR10912">
    <property type="entry name" value="ADP-RIBOSYL CYCLASE"/>
    <property type="match status" value="1"/>
</dbReference>
<dbReference type="PANTHER" id="PTHR10912:SF7">
    <property type="entry name" value="ADP-RIBOSYL CYCLASE_CYCLIC ADP-RIBOSE HYDROLASE"/>
    <property type="match status" value="1"/>
</dbReference>
<evidence type="ECO:0000313" key="7">
    <source>
        <dbReference type="EMBL" id="PIK59532.1"/>
    </source>
</evidence>
<dbReference type="GO" id="GO:0016849">
    <property type="term" value="F:phosphorus-oxygen lyase activity"/>
    <property type="evidence" value="ECO:0007669"/>
    <property type="project" value="TreeGrafter"/>
</dbReference>
<evidence type="ECO:0000313" key="8">
    <source>
        <dbReference type="Proteomes" id="UP000230750"/>
    </source>
</evidence>
<dbReference type="SUPFAM" id="SSF52309">
    <property type="entry name" value="N-(deoxy)ribosyltransferase-like"/>
    <property type="match status" value="1"/>
</dbReference>
<dbReference type="GO" id="GO:0061809">
    <property type="term" value="F:NAD+ nucleosidase activity, cyclic ADP-ribose generating"/>
    <property type="evidence" value="ECO:0007669"/>
    <property type="project" value="InterPro"/>
</dbReference>
<evidence type="ECO:0000256" key="3">
    <source>
        <dbReference type="ARBA" id="ARBA00022801"/>
    </source>
</evidence>
<evidence type="ECO:0000256" key="6">
    <source>
        <dbReference type="SAM" id="SignalP"/>
    </source>
</evidence>
<dbReference type="Gene3D" id="1.20.82.10">
    <property type="entry name" value="ADP Ribosyl Cyclase, Chain A, domain 1"/>
    <property type="match status" value="1"/>
</dbReference>
<proteinExistence type="inferred from homology"/>
<evidence type="ECO:0000256" key="2">
    <source>
        <dbReference type="ARBA" id="ARBA00022679"/>
    </source>
</evidence>
<sequence length="301" mass="33457">MVSLLKECLVILLAVLSVVQADKLSLKPYTRDAVAYEDGTTVNFEDIFNGRCYEFGCLSCLGEKPLTCDTIFSSFLDGVLSDPVCALEDTAYDSFLQLVAPDLPVDTTTFWSGTYEIAHQLSATSGLYYTMEDTFMGYLVNSLNWCGNDDQTDFDYEDCRAWDYDDCYGQATSVFWNKASALMAAQARGSVTVILNGDATTGAFRNSSFFARVEAPNLNPEKVYLVNVLLIHDLDGTPFETCDDPQTLQYLEALLKEMGIAYSCQDDPDNARFLQCSQEPEHPECSSCTKGFLDSIFGSWF</sequence>
<gene>
    <name evidence="7" type="ORF">BSL78_03518</name>
</gene>
<comment type="caution">
    <text evidence="7">The sequence shown here is derived from an EMBL/GenBank/DDBJ whole genome shotgun (WGS) entry which is preliminary data.</text>
</comment>
<protein>
    <submittedName>
        <fullName evidence="7">Putative ADP-ribosyl cyclase/cyclic ADP-ribose hydrolase 1 isoform X1</fullName>
    </submittedName>
</protein>
<dbReference type="AlphaFoldDB" id="A0A2G8LH35"/>
<dbReference type="Pfam" id="PF02267">
    <property type="entry name" value="Rib_hydrolayse"/>
    <property type="match status" value="1"/>
</dbReference>
<dbReference type="InterPro" id="IPR003193">
    <property type="entry name" value="ADP-ribosyl_cyclase"/>
</dbReference>
<feature type="signal peptide" evidence="6">
    <location>
        <begin position="1"/>
        <end position="21"/>
    </location>
</feature>
<feature type="chain" id="PRO_5013936762" evidence="6">
    <location>
        <begin position="22"/>
        <end position="301"/>
    </location>
</feature>
<dbReference type="GO" id="GO:0005886">
    <property type="term" value="C:plasma membrane"/>
    <property type="evidence" value="ECO:0007669"/>
    <property type="project" value="TreeGrafter"/>
</dbReference>
<keyword evidence="5" id="KW-1015">Disulfide bond</keyword>
<dbReference type="OrthoDB" id="10028716at2759"/>
<evidence type="ECO:0000256" key="1">
    <source>
        <dbReference type="ARBA" id="ARBA00005406"/>
    </source>
</evidence>
<keyword evidence="2" id="KW-0808">Transferase</keyword>